<dbReference type="PANTHER" id="PTHR43031">
    <property type="entry name" value="FAD-DEPENDENT OXIDOREDUCTASE"/>
    <property type="match status" value="1"/>
</dbReference>
<dbReference type="SMART" id="SM00450">
    <property type="entry name" value="RHOD"/>
    <property type="match status" value="1"/>
</dbReference>
<gene>
    <name evidence="3" type="ORF">ABL78_3027</name>
</gene>
<keyword evidence="1" id="KW-0472">Membrane</keyword>
<dbReference type="OrthoDB" id="566238at2759"/>
<dbReference type="VEuPathDB" id="TriTrypDB:Lsey_0071_0090"/>
<dbReference type="AlphaFoldDB" id="A0A0N1PC34"/>
<keyword evidence="4" id="KW-1185">Reference proteome</keyword>
<comment type="caution">
    <text evidence="3">The sequence shown here is derived from an EMBL/GenBank/DDBJ whole genome shotgun (WGS) entry which is preliminary data.</text>
</comment>
<dbReference type="PANTHER" id="PTHR43031:SF1">
    <property type="entry name" value="PYRIDINE NUCLEOTIDE-DISULPHIDE OXIDOREDUCTASE"/>
    <property type="match status" value="1"/>
</dbReference>
<evidence type="ECO:0000313" key="3">
    <source>
        <dbReference type="EMBL" id="KPI87870.1"/>
    </source>
</evidence>
<evidence type="ECO:0000313" key="4">
    <source>
        <dbReference type="Proteomes" id="UP000038009"/>
    </source>
</evidence>
<keyword evidence="1" id="KW-1133">Transmembrane helix</keyword>
<dbReference type="OMA" id="SKMPWNR"/>
<evidence type="ECO:0000256" key="1">
    <source>
        <dbReference type="SAM" id="Phobius"/>
    </source>
</evidence>
<dbReference type="PROSITE" id="PS50206">
    <property type="entry name" value="RHODANESE_3"/>
    <property type="match status" value="1"/>
</dbReference>
<dbReference type="InterPro" id="IPR050229">
    <property type="entry name" value="GlpE_sulfurtransferase"/>
</dbReference>
<dbReference type="CDD" id="cd00158">
    <property type="entry name" value="RHOD"/>
    <property type="match status" value="1"/>
</dbReference>
<dbReference type="InterPro" id="IPR036873">
    <property type="entry name" value="Rhodanese-like_dom_sf"/>
</dbReference>
<dbReference type="Gene3D" id="3.40.250.10">
    <property type="entry name" value="Rhodanese-like domain"/>
    <property type="match status" value="1"/>
</dbReference>
<keyword evidence="1" id="KW-0812">Transmembrane</keyword>
<dbReference type="Proteomes" id="UP000038009">
    <property type="component" value="Unassembled WGS sequence"/>
</dbReference>
<feature type="transmembrane region" description="Helical" evidence="1">
    <location>
        <begin position="149"/>
        <end position="173"/>
    </location>
</feature>
<dbReference type="InterPro" id="IPR001763">
    <property type="entry name" value="Rhodanese-like_dom"/>
</dbReference>
<dbReference type="Gene3D" id="6.10.140.1340">
    <property type="match status" value="1"/>
</dbReference>
<dbReference type="EMBL" id="LJSK01000071">
    <property type="protein sequence ID" value="KPI87870.1"/>
    <property type="molecule type" value="Genomic_DNA"/>
</dbReference>
<proteinExistence type="predicted"/>
<organism evidence="3 4">
    <name type="scientific">Leptomonas seymouri</name>
    <dbReference type="NCBI Taxonomy" id="5684"/>
    <lineage>
        <taxon>Eukaryota</taxon>
        <taxon>Discoba</taxon>
        <taxon>Euglenozoa</taxon>
        <taxon>Kinetoplastea</taxon>
        <taxon>Metakinetoplastina</taxon>
        <taxon>Trypanosomatida</taxon>
        <taxon>Trypanosomatidae</taxon>
        <taxon>Leishmaniinae</taxon>
        <taxon>Leptomonas</taxon>
    </lineage>
</organism>
<sequence>MIHNVDAKELSALLAKEKVFLVDVREGFEYRREHIDGAHLFPSSGFNPGAVLDAAGKDATFCVYCASGGRSSKASEKLAEAIKRTSDVAGNAKVYNLVGGMSAWRMAGYPVVEDKKAPLPIIRQVHLIASTLIIAGSLLSRFYNSNFIIMPIFVGCGLFVSGATGFCGMALLLQRLPYNR</sequence>
<name>A0A0N1PC34_LEPSE</name>
<evidence type="ECO:0000259" key="2">
    <source>
        <dbReference type="PROSITE" id="PS50206"/>
    </source>
</evidence>
<dbReference type="SUPFAM" id="SSF52821">
    <property type="entry name" value="Rhodanese/Cell cycle control phosphatase"/>
    <property type="match status" value="1"/>
</dbReference>
<feature type="domain" description="Rhodanese" evidence="2">
    <location>
        <begin position="15"/>
        <end position="113"/>
    </location>
</feature>
<accession>A0A0N1PC34</accession>
<reference evidence="3 4" key="1">
    <citation type="journal article" date="2015" name="PLoS Pathog.">
        <title>Leptomonas seymouri: Adaptations to the Dixenous Life Cycle Analyzed by Genome Sequencing, Transcriptome Profiling and Co-infection with Leishmania donovani.</title>
        <authorList>
            <person name="Kraeva N."/>
            <person name="Butenko A."/>
            <person name="Hlavacova J."/>
            <person name="Kostygov A."/>
            <person name="Myskova J."/>
            <person name="Grybchuk D."/>
            <person name="Lestinova T."/>
            <person name="Votypka J."/>
            <person name="Volf P."/>
            <person name="Opperdoes F."/>
            <person name="Flegontov P."/>
            <person name="Lukes J."/>
            <person name="Yurchenko V."/>
        </authorList>
    </citation>
    <scope>NUCLEOTIDE SEQUENCE [LARGE SCALE GENOMIC DNA]</scope>
    <source>
        <strain evidence="3 4">ATCC 30220</strain>
    </source>
</reference>
<dbReference type="Pfam" id="PF00581">
    <property type="entry name" value="Rhodanese"/>
    <property type="match status" value="1"/>
</dbReference>
<protein>
    <submittedName>
        <fullName evidence="3">Rhodanese domain-containing protein</fullName>
    </submittedName>
</protein>